<evidence type="ECO:0000256" key="4">
    <source>
        <dbReference type="ARBA" id="ARBA00013035"/>
    </source>
</evidence>
<dbReference type="InterPro" id="IPR009003">
    <property type="entry name" value="Peptidase_S1_PA"/>
</dbReference>
<keyword evidence="12" id="KW-0346">Stress response</keyword>
<dbReference type="SUPFAM" id="SSF50156">
    <property type="entry name" value="PDZ domain-like"/>
    <property type="match status" value="2"/>
</dbReference>
<comment type="similarity">
    <text evidence="3">Belongs to the peptidase S1C family.</text>
</comment>
<feature type="region of interest" description="Disordered" evidence="16">
    <location>
        <begin position="94"/>
        <end position="127"/>
    </location>
</feature>
<dbReference type="SUPFAM" id="SSF50494">
    <property type="entry name" value="Trypsin-like serine proteases"/>
    <property type="match status" value="1"/>
</dbReference>
<evidence type="ECO:0000256" key="3">
    <source>
        <dbReference type="ARBA" id="ARBA00010541"/>
    </source>
</evidence>
<feature type="signal peptide" evidence="17">
    <location>
        <begin position="1"/>
        <end position="38"/>
    </location>
</feature>
<dbReference type="EC" id="3.4.21.107" evidence="4"/>
<dbReference type="PROSITE" id="PS50106">
    <property type="entry name" value="PDZ"/>
    <property type="match status" value="2"/>
</dbReference>
<dbReference type="Proteomes" id="UP000199423">
    <property type="component" value="Unassembled WGS sequence"/>
</dbReference>
<keyword evidence="9" id="KW-0574">Periplasm</keyword>
<keyword evidence="10" id="KW-0378">Hydrolase</keyword>
<keyword evidence="7 17" id="KW-0732">Signal</keyword>
<dbReference type="Gene3D" id="2.30.42.10">
    <property type="match status" value="2"/>
</dbReference>
<comment type="catalytic activity">
    <reaction evidence="1">
        <text>Acts on substrates that are at least partially unfolded. The cleavage site P1 residue is normally between a pair of hydrophobic residues, such as Val-|-Val.</text>
        <dbReference type="EC" id="3.4.21.107"/>
    </reaction>
</comment>
<dbReference type="GO" id="GO:0004252">
    <property type="term" value="F:serine-type endopeptidase activity"/>
    <property type="evidence" value="ECO:0007669"/>
    <property type="project" value="InterPro"/>
</dbReference>
<feature type="domain" description="PDZ" evidence="18">
    <location>
        <begin position="406"/>
        <end position="469"/>
    </location>
</feature>
<feature type="active site" description="Charge relay system" evidence="14">
    <location>
        <position position="151"/>
    </location>
</feature>
<dbReference type="EMBL" id="FPCH01000001">
    <property type="protein sequence ID" value="SFV28653.1"/>
    <property type="molecule type" value="Genomic_DNA"/>
</dbReference>
<accession>A0A1I7N207</accession>
<feature type="binding site" evidence="15">
    <location>
        <position position="151"/>
    </location>
    <ligand>
        <name>substrate</name>
    </ligand>
</feature>
<dbReference type="InterPro" id="IPR001940">
    <property type="entry name" value="Peptidase_S1C"/>
</dbReference>
<name>A0A1I7N207_9HYPH</name>
<evidence type="ECO:0000256" key="7">
    <source>
        <dbReference type="ARBA" id="ARBA00022729"/>
    </source>
</evidence>
<dbReference type="PANTHER" id="PTHR22939">
    <property type="entry name" value="SERINE PROTEASE FAMILY S1C HTRA-RELATED"/>
    <property type="match status" value="1"/>
</dbReference>
<dbReference type="Pfam" id="PF17820">
    <property type="entry name" value="PDZ_6"/>
    <property type="match status" value="1"/>
</dbReference>
<dbReference type="InterPro" id="IPR001478">
    <property type="entry name" value="PDZ"/>
</dbReference>
<evidence type="ECO:0000256" key="17">
    <source>
        <dbReference type="SAM" id="SignalP"/>
    </source>
</evidence>
<dbReference type="SMART" id="SM00228">
    <property type="entry name" value="PDZ"/>
    <property type="match status" value="2"/>
</dbReference>
<evidence type="ECO:0000256" key="2">
    <source>
        <dbReference type="ARBA" id="ARBA00004418"/>
    </source>
</evidence>
<gene>
    <name evidence="19" type="ORF">SAMN04488557_1059</name>
</gene>
<evidence type="ECO:0000256" key="10">
    <source>
        <dbReference type="ARBA" id="ARBA00022801"/>
    </source>
</evidence>
<dbReference type="GO" id="GO:0006508">
    <property type="term" value="P:proteolysis"/>
    <property type="evidence" value="ECO:0007669"/>
    <property type="project" value="UniProtKB-KW"/>
</dbReference>
<feature type="chain" id="PRO_5039397520" description="Probable periplasmic serine endoprotease DegP-like" evidence="17">
    <location>
        <begin position="39"/>
        <end position="506"/>
    </location>
</feature>
<dbReference type="NCBIfam" id="TIGR02037">
    <property type="entry name" value="degP_htrA_DO"/>
    <property type="match status" value="1"/>
</dbReference>
<evidence type="ECO:0000256" key="12">
    <source>
        <dbReference type="ARBA" id="ARBA00023016"/>
    </source>
</evidence>
<dbReference type="InterPro" id="IPR041489">
    <property type="entry name" value="PDZ_6"/>
</dbReference>
<feature type="active site" description="Charge relay system" evidence="14">
    <location>
        <position position="181"/>
    </location>
</feature>
<evidence type="ECO:0000256" key="13">
    <source>
        <dbReference type="ARBA" id="ARBA00032850"/>
    </source>
</evidence>
<evidence type="ECO:0000256" key="5">
    <source>
        <dbReference type="ARBA" id="ARBA00013958"/>
    </source>
</evidence>
<dbReference type="InterPro" id="IPR011782">
    <property type="entry name" value="Pept_S1C_Do"/>
</dbReference>
<evidence type="ECO:0000256" key="9">
    <source>
        <dbReference type="ARBA" id="ARBA00022764"/>
    </source>
</evidence>
<evidence type="ECO:0000256" key="16">
    <source>
        <dbReference type="SAM" id="MobiDB-lite"/>
    </source>
</evidence>
<organism evidence="19 20">
    <name type="scientific">Hyphomicrobium facile</name>
    <dbReference type="NCBI Taxonomy" id="51670"/>
    <lineage>
        <taxon>Bacteria</taxon>
        <taxon>Pseudomonadati</taxon>
        <taxon>Pseudomonadota</taxon>
        <taxon>Alphaproteobacteria</taxon>
        <taxon>Hyphomicrobiales</taxon>
        <taxon>Hyphomicrobiaceae</taxon>
        <taxon>Hyphomicrobium</taxon>
    </lineage>
</organism>
<dbReference type="STRING" id="51670.SAMN04488557_1059"/>
<dbReference type="CDD" id="cd10839">
    <property type="entry name" value="cpPDZ1_DegP-like"/>
    <property type="match status" value="1"/>
</dbReference>
<dbReference type="GO" id="GO:0042597">
    <property type="term" value="C:periplasmic space"/>
    <property type="evidence" value="ECO:0007669"/>
    <property type="project" value="UniProtKB-SubCell"/>
</dbReference>
<evidence type="ECO:0000256" key="8">
    <source>
        <dbReference type="ARBA" id="ARBA00022737"/>
    </source>
</evidence>
<feature type="domain" description="PDZ" evidence="18">
    <location>
        <begin position="293"/>
        <end position="364"/>
    </location>
</feature>
<evidence type="ECO:0000313" key="19">
    <source>
        <dbReference type="EMBL" id="SFV28653.1"/>
    </source>
</evidence>
<evidence type="ECO:0000256" key="6">
    <source>
        <dbReference type="ARBA" id="ARBA00022670"/>
    </source>
</evidence>
<dbReference type="OrthoDB" id="7358927at2"/>
<dbReference type="Gene3D" id="2.40.10.120">
    <property type="match status" value="1"/>
</dbReference>
<evidence type="ECO:0000256" key="15">
    <source>
        <dbReference type="PIRSR" id="PIRSR611782-2"/>
    </source>
</evidence>
<proteinExistence type="inferred from homology"/>
<sequence length="506" mass="52047">MNDTASTPKVKGIIASHKRTLAACAAIIAALGTTAVFANNSSLPGSSMLTPVANLSDSAASDQGEPGFANLVERVKPAVVSVFVKSERIDDVADAAGQDDGDNPLQGLPFDFRQPDPQSEQGNAEPRKHVMQAQGSGFFISADGYMITNNHVVDHAKTVEIAMEDGKRYPAKVAGTDPKTDIALLKVEGSSDFPYVRFASQAPRIGDWVVAMGNPFGLGGTVTAGIVSANGRDIGAGPYDDFIQIDAPINNGNSGGPTFNQKGEVVGVNTAIFSPSGGSVGIAFDIPAETAKRVSDQLKSSGQVVRGWIGVSIQPVTPDIAETLGLKEARGALVDEPQDGGPALSAGLKSRDVIVSVDGRPIKDGRDLARTIAAISPGKTISIALIRDGHDKTVDLTVAAYPSGKTAEIAPPTGSATKLGMTLAPANQVEGAGGDGAVVVTIDPDGKAAEKGIQKGDIILSVGGKSVSGPHDVTQALQDAKKQSKRAVLMQLKTAQGNRYVAMPTA</sequence>
<protein>
    <recommendedName>
        <fullName evidence="5">Probable periplasmic serine endoprotease DegP-like</fullName>
        <ecNumber evidence="4">3.4.21.107</ecNumber>
    </recommendedName>
    <alternativeName>
        <fullName evidence="13">Protease Do</fullName>
    </alternativeName>
</protein>
<dbReference type="Pfam" id="PF13365">
    <property type="entry name" value="Trypsin_2"/>
    <property type="match status" value="1"/>
</dbReference>
<dbReference type="RefSeq" id="WP_092865113.1">
    <property type="nucleotide sequence ID" value="NZ_FPCH01000001.1"/>
</dbReference>
<evidence type="ECO:0000256" key="14">
    <source>
        <dbReference type="PIRSR" id="PIRSR611782-1"/>
    </source>
</evidence>
<dbReference type="Pfam" id="PF13180">
    <property type="entry name" value="PDZ_2"/>
    <property type="match status" value="1"/>
</dbReference>
<dbReference type="AlphaFoldDB" id="A0A1I7N207"/>
<evidence type="ECO:0000259" key="18">
    <source>
        <dbReference type="PROSITE" id="PS50106"/>
    </source>
</evidence>
<reference evidence="20" key="1">
    <citation type="submission" date="2016-10" db="EMBL/GenBank/DDBJ databases">
        <authorList>
            <person name="Varghese N."/>
            <person name="Submissions S."/>
        </authorList>
    </citation>
    <scope>NUCLEOTIDE SEQUENCE [LARGE SCALE GENOMIC DNA]</scope>
    <source>
        <strain evidence="20">DSM 1565</strain>
    </source>
</reference>
<evidence type="ECO:0000256" key="1">
    <source>
        <dbReference type="ARBA" id="ARBA00001772"/>
    </source>
</evidence>
<keyword evidence="8" id="KW-0677">Repeat</keyword>
<evidence type="ECO:0000256" key="11">
    <source>
        <dbReference type="ARBA" id="ARBA00022825"/>
    </source>
</evidence>
<keyword evidence="6 19" id="KW-0645">Protease</keyword>
<feature type="binding site" evidence="15">
    <location>
        <position position="181"/>
    </location>
    <ligand>
        <name>substrate</name>
    </ligand>
</feature>
<dbReference type="PRINTS" id="PR00834">
    <property type="entry name" value="PROTEASES2C"/>
</dbReference>
<keyword evidence="20" id="KW-1185">Reference proteome</keyword>
<dbReference type="InterPro" id="IPR036034">
    <property type="entry name" value="PDZ_sf"/>
</dbReference>
<feature type="binding site" evidence="15">
    <location>
        <begin position="252"/>
        <end position="254"/>
    </location>
    <ligand>
        <name>substrate</name>
    </ligand>
</feature>
<dbReference type="PANTHER" id="PTHR22939:SF130">
    <property type="entry name" value="PERIPLASMIC SERINE ENDOPROTEASE DEGP-LIKE-RELATED"/>
    <property type="match status" value="1"/>
</dbReference>
<comment type="subcellular location">
    <subcellularLocation>
        <location evidence="2">Periplasm</location>
    </subcellularLocation>
</comment>
<evidence type="ECO:0000313" key="20">
    <source>
        <dbReference type="Proteomes" id="UP000199423"/>
    </source>
</evidence>
<keyword evidence="11" id="KW-0720">Serine protease</keyword>
<feature type="active site" description="Charge relay system" evidence="14">
    <location>
        <position position="254"/>
    </location>
</feature>